<proteinExistence type="predicted"/>
<evidence type="ECO:0000256" key="1">
    <source>
        <dbReference type="SAM" id="SignalP"/>
    </source>
</evidence>
<reference evidence="2" key="1">
    <citation type="submission" date="2014-11" db="EMBL/GenBank/DDBJ databases">
        <authorList>
            <person name="Amaro Gonzalez C."/>
        </authorList>
    </citation>
    <scope>NUCLEOTIDE SEQUENCE</scope>
</reference>
<dbReference type="AlphaFoldDB" id="A0A0E9SJ92"/>
<reference evidence="2" key="2">
    <citation type="journal article" date="2015" name="Fish Shellfish Immunol.">
        <title>Early steps in the European eel (Anguilla anguilla)-Vibrio vulnificus interaction in the gills: Role of the RtxA13 toxin.</title>
        <authorList>
            <person name="Callol A."/>
            <person name="Pajuelo D."/>
            <person name="Ebbesson L."/>
            <person name="Teles M."/>
            <person name="MacKenzie S."/>
            <person name="Amaro C."/>
        </authorList>
    </citation>
    <scope>NUCLEOTIDE SEQUENCE</scope>
</reference>
<dbReference type="EMBL" id="GBXM01067123">
    <property type="protein sequence ID" value="JAH41454.1"/>
    <property type="molecule type" value="Transcribed_RNA"/>
</dbReference>
<evidence type="ECO:0000313" key="2">
    <source>
        <dbReference type="EMBL" id="JAH41454.1"/>
    </source>
</evidence>
<protein>
    <recommendedName>
        <fullName evidence="3">Secreted protein</fullName>
    </recommendedName>
</protein>
<accession>A0A0E9SJ92</accession>
<evidence type="ECO:0008006" key="3">
    <source>
        <dbReference type="Google" id="ProtNLM"/>
    </source>
</evidence>
<organism evidence="2">
    <name type="scientific">Anguilla anguilla</name>
    <name type="common">European freshwater eel</name>
    <name type="synonym">Muraena anguilla</name>
    <dbReference type="NCBI Taxonomy" id="7936"/>
    <lineage>
        <taxon>Eukaryota</taxon>
        <taxon>Metazoa</taxon>
        <taxon>Chordata</taxon>
        <taxon>Craniata</taxon>
        <taxon>Vertebrata</taxon>
        <taxon>Euteleostomi</taxon>
        <taxon>Actinopterygii</taxon>
        <taxon>Neopterygii</taxon>
        <taxon>Teleostei</taxon>
        <taxon>Anguilliformes</taxon>
        <taxon>Anguillidae</taxon>
        <taxon>Anguilla</taxon>
    </lineage>
</organism>
<name>A0A0E9SJ92_ANGAN</name>
<feature type="chain" id="PRO_5002432905" description="Secreted protein" evidence="1">
    <location>
        <begin position="25"/>
        <end position="56"/>
    </location>
</feature>
<feature type="signal peptide" evidence="1">
    <location>
        <begin position="1"/>
        <end position="24"/>
    </location>
</feature>
<keyword evidence="1" id="KW-0732">Signal</keyword>
<sequence length="56" mass="6175">MRRGTCWPPTWRSTLPRMLSTTAASSTCCCHTGCPCPIGWSTAISWWTPRLCSASI</sequence>